<sequence length="118" mass="13299">MRKRLLAQIRAHQKLGTTEMFDSFDADLMARLDCLIKALEDRIRGKRTIAGGRRALRHVMFQAALVAAHHNPSMKTFADRLRKAGKPHKVIITAVARKLVNLANALCKSRQKWTPSTA</sequence>
<evidence type="ECO:0008006" key="3">
    <source>
        <dbReference type="Google" id="ProtNLM"/>
    </source>
</evidence>
<evidence type="ECO:0000313" key="1">
    <source>
        <dbReference type="EMBL" id="TGN50062.1"/>
    </source>
</evidence>
<dbReference type="PANTHER" id="PTHR33055:SF13">
    <property type="entry name" value="TRANSPOSASE"/>
    <property type="match status" value="1"/>
</dbReference>
<evidence type="ECO:0000313" key="2">
    <source>
        <dbReference type="Proteomes" id="UP000297972"/>
    </source>
</evidence>
<dbReference type="AlphaFoldDB" id="A0A4Z1BWQ3"/>
<proteinExistence type="predicted"/>
<organism evidence="1 2">
    <name type="scientific">Paracoccus liaowanqingii</name>
    <dbReference type="NCBI Taxonomy" id="2560053"/>
    <lineage>
        <taxon>Bacteria</taxon>
        <taxon>Pseudomonadati</taxon>
        <taxon>Pseudomonadota</taxon>
        <taxon>Alphaproteobacteria</taxon>
        <taxon>Rhodobacterales</taxon>
        <taxon>Paracoccaceae</taxon>
        <taxon>Paracoccus</taxon>
    </lineage>
</organism>
<dbReference type="PANTHER" id="PTHR33055">
    <property type="entry name" value="TRANSPOSASE FOR INSERTION SEQUENCE ELEMENT IS1111A"/>
    <property type="match status" value="1"/>
</dbReference>
<keyword evidence="2" id="KW-1185">Reference proteome</keyword>
<dbReference type="InterPro" id="IPR047650">
    <property type="entry name" value="Transpos_IS110"/>
</dbReference>
<dbReference type="OrthoDB" id="8261795at2"/>
<accession>A0A4Z1BWQ3</accession>
<reference evidence="1 2" key="1">
    <citation type="submission" date="2019-03" db="EMBL/GenBank/DDBJ databases">
        <authorList>
            <person name="Li J."/>
        </authorList>
    </citation>
    <scope>NUCLEOTIDE SEQUENCE [LARGE SCALE GENOMIC DNA]</scope>
    <source>
        <strain evidence="1 2">3058</strain>
    </source>
</reference>
<comment type="caution">
    <text evidence="1">The sequence shown here is derived from an EMBL/GenBank/DDBJ whole genome shotgun (WGS) entry which is preliminary data.</text>
</comment>
<protein>
    <recommendedName>
        <fullName evidence="3">IS110 family transposase</fullName>
    </recommendedName>
</protein>
<gene>
    <name evidence="1" type="ORF">E4L95_17750</name>
</gene>
<name>A0A4Z1BWQ3_9RHOB</name>
<dbReference type="Proteomes" id="UP000297972">
    <property type="component" value="Unassembled WGS sequence"/>
</dbReference>
<dbReference type="EMBL" id="SRPG01000236">
    <property type="protein sequence ID" value="TGN50062.1"/>
    <property type="molecule type" value="Genomic_DNA"/>
</dbReference>